<dbReference type="EMBL" id="PDLN01000014">
    <property type="protein sequence ID" value="RDW66851.1"/>
    <property type="molecule type" value="Genomic_DNA"/>
</dbReference>
<accession>A0A3D8QYU9</accession>
<dbReference type="Gene3D" id="3.40.50.1000">
    <property type="entry name" value="HAD superfamily/HAD-like"/>
    <property type="match status" value="1"/>
</dbReference>
<dbReference type="SUPFAM" id="SSF56784">
    <property type="entry name" value="HAD-like"/>
    <property type="match status" value="1"/>
</dbReference>
<dbReference type="InterPro" id="IPR051540">
    <property type="entry name" value="S-2-haloacid_dehalogenase"/>
</dbReference>
<dbReference type="InterPro" id="IPR023198">
    <property type="entry name" value="PGP-like_dom2"/>
</dbReference>
<dbReference type="Pfam" id="PF00702">
    <property type="entry name" value="Hydrolase"/>
    <property type="match status" value="1"/>
</dbReference>
<comment type="caution">
    <text evidence="2">The sequence shown here is derived from an EMBL/GenBank/DDBJ whole genome shotgun (WGS) entry which is preliminary data.</text>
</comment>
<dbReference type="AlphaFoldDB" id="A0A3D8QYU9"/>
<name>A0A3D8QYU9_9HELO</name>
<dbReference type="Gene3D" id="1.10.150.240">
    <property type="entry name" value="Putative phosphatase, domain 2"/>
    <property type="match status" value="1"/>
</dbReference>
<reference evidence="2 3" key="1">
    <citation type="journal article" date="2018" name="IMA Fungus">
        <title>IMA Genome-F 9: Draft genome sequence of Annulohypoxylon stygium, Aspergillus mulundensis, Berkeleyomyces basicola (syn. Thielaviopsis basicola), Ceratocystis smalleyi, two Cercospora beticola strains, Coleophoma cylindrospora, Fusarium fracticaudum, Phialophora cf. hyalina, and Morchella septimelata.</title>
        <authorList>
            <person name="Wingfield B.D."/>
            <person name="Bills G.F."/>
            <person name="Dong Y."/>
            <person name="Huang W."/>
            <person name="Nel W.J."/>
            <person name="Swalarsk-Parry B.S."/>
            <person name="Vaghefi N."/>
            <person name="Wilken P.M."/>
            <person name="An Z."/>
            <person name="de Beer Z.W."/>
            <person name="De Vos L."/>
            <person name="Chen L."/>
            <person name="Duong T.A."/>
            <person name="Gao Y."/>
            <person name="Hammerbacher A."/>
            <person name="Kikkert J.R."/>
            <person name="Li Y."/>
            <person name="Li H."/>
            <person name="Li K."/>
            <person name="Li Q."/>
            <person name="Liu X."/>
            <person name="Ma X."/>
            <person name="Naidoo K."/>
            <person name="Pethybridge S.J."/>
            <person name="Sun J."/>
            <person name="Steenkamp E.T."/>
            <person name="van der Nest M.A."/>
            <person name="van Wyk S."/>
            <person name="Wingfield M.J."/>
            <person name="Xiong C."/>
            <person name="Yue Q."/>
            <person name="Zhang X."/>
        </authorList>
    </citation>
    <scope>NUCLEOTIDE SEQUENCE [LARGE SCALE GENOMIC DNA]</scope>
    <source>
        <strain evidence="2 3">BP5796</strain>
    </source>
</reference>
<proteinExistence type="predicted"/>
<sequence length="195" mass="21846">MSTPHLPHHGPKPKALIFDLMGTCTNWQSSLLPPLTFQPSPALSRRDALALAADWRAGFFREIHARFERGERGEDIDVTHARVLDRLLEERGWDWGDGEKSKCVEAWHAQPDPKIYLKAIELLKLQPEECIMVAAHAYDLRAAKGVGMQTIYIHRLTEDLDEDMSLVEKENDQFLDGTTGGEDCGLGSLADVLDA</sequence>
<organism evidence="2 3">
    <name type="scientific">Coleophoma crateriformis</name>
    <dbReference type="NCBI Taxonomy" id="565419"/>
    <lineage>
        <taxon>Eukaryota</taxon>
        <taxon>Fungi</taxon>
        <taxon>Dikarya</taxon>
        <taxon>Ascomycota</taxon>
        <taxon>Pezizomycotina</taxon>
        <taxon>Leotiomycetes</taxon>
        <taxon>Helotiales</taxon>
        <taxon>Dermateaceae</taxon>
        <taxon>Coleophoma</taxon>
    </lineage>
</organism>
<dbReference type="InterPro" id="IPR023214">
    <property type="entry name" value="HAD_sf"/>
</dbReference>
<evidence type="ECO:0000256" key="1">
    <source>
        <dbReference type="ARBA" id="ARBA00022801"/>
    </source>
</evidence>
<keyword evidence="3" id="KW-1185">Reference proteome</keyword>
<keyword evidence="1" id="KW-0378">Hydrolase</keyword>
<gene>
    <name evidence="2" type="ORF">BP5796_09600</name>
</gene>
<dbReference type="GO" id="GO:0016787">
    <property type="term" value="F:hydrolase activity"/>
    <property type="evidence" value="ECO:0007669"/>
    <property type="project" value="UniProtKB-KW"/>
</dbReference>
<dbReference type="PANTHER" id="PTHR43316:SF3">
    <property type="entry name" value="HALOACID DEHALOGENASE, TYPE II (AFU_ORTHOLOGUE AFUA_2G07750)-RELATED"/>
    <property type="match status" value="1"/>
</dbReference>
<dbReference type="OrthoDB" id="2363873at2759"/>
<evidence type="ECO:0000313" key="3">
    <source>
        <dbReference type="Proteomes" id="UP000256328"/>
    </source>
</evidence>
<evidence type="ECO:0008006" key="4">
    <source>
        <dbReference type="Google" id="ProtNLM"/>
    </source>
</evidence>
<evidence type="ECO:0000313" key="2">
    <source>
        <dbReference type="EMBL" id="RDW66851.1"/>
    </source>
</evidence>
<dbReference type="PANTHER" id="PTHR43316">
    <property type="entry name" value="HYDROLASE, HALOACID DELAHOGENASE-RELATED"/>
    <property type="match status" value="1"/>
</dbReference>
<dbReference type="Proteomes" id="UP000256328">
    <property type="component" value="Unassembled WGS sequence"/>
</dbReference>
<dbReference type="InterPro" id="IPR036412">
    <property type="entry name" value="HAD-like_sf"/>
</dbReference>
<protein>
    <recommendedName>
        <fullName evidence="4">HAD-like protein</fullName>
    </recommendedName>
</protein>